<keyword evidence="1" id="KW-1133">Transmembrane helix</keyword>
<dbReference type="Pfam" id="PF01757">
    <property type="entry name" value="Acyl_transf_3"/>
    <property type="match status" value="1"/>
</dbReference>
<dbReference type="PANTHER" id="PTHR36927">
    <property type="entry name" value="BLR4337 PROTEIN"/>
    <property type="match status" value="1"/>
</dbReference>
<evidence type="ECO:0000259" key="2">
    <source>
        <dbReference type="Pfam" id="PF01757"/>
    </source>
</evidence>
<evidence type="ECO:0000313" key="4">
    <source>
        <dbReference type="Proteomes" id="UP001596024"/>
    </source>
</evidence>
<keyword evidence="3" id="KW-0012">Acyltransferase</keyword>
<dbReference type="EC" id="2.3.1.-" evidence="3"/>
<dbReference type="PANTHER" id="PTHR36927:SF3">
    <property type="entry name" value="GLUCANS BIOSYNTHESIS PROTEIN C"/>
    <property type="match status" value="1"/>
</dbReference>
<feature type="transmembrane region" description="Helical" evidence="1">
    <location>
        <begin position="59"/>
        <end position="77"/>
    </location>
</feature>
<feature type="transmembrane region" description="Helical" evidence="1">
    <location>
        <begin position="145"/>
        <end position="163"/>
    </location>
</feature>
<feature type="transmembrane region" description="Helical" evidence="1">
    <location>
        <begin position="214"/>
        <end position="233"/>
    </location>
</feature>
<dbReference type="GO" id="GO:0016746">
    <property type="term" value="F:acyltransferase activity"/>
    <property type="evidence" value="ECO:0007669"/>
    <property type="project" value="UniProtKB-KW"/>
</dbReference>
<reference evidence="4" key="1">
    <citation type="journal article" date="2019" name="Int. J. Syst. Evol. Microbiol.">
        <title>The Global Catalogue of Microorganisms (GCM) 10K type strain sequencing project: providing services to taxonomists for standard genome sequencing and annotation.</title>
        <authorList>
            <consortium name="The Broad Institute Genomics Platform"/>
            <consortium name="The Broad Institute Genome Sequencing Center for Infectious Disease"/>
            <person name="Wu L."/>
            <person name="Ma J."/>
        </authorList>
    </citation>
    <scope>NUCLEOTIDE SEQUENCE [LARGE SCALE GENOMIC DNA]</scope>
    <source>
        <strain evidence="4">CCUG 62981</strain>
    </source>
</reference>
<feature type="domain" description="Acyltransferase 3" evidence="2">
    <location>
        <begin position="12"/>
        <end position="363"/>
    </location>
</feature>
<feature type="transmembrane region" description="Helical" evidence="1">
    <location>
        <begin position="89"/>
        <end position="110"/>
    </location>
</feature>
<dbReference type="RefSeq" id="WP_371392751.1">
    <property type="nucleotide sequence ID" value="NZ_CP163421.1"/>
</dbReference>
<evidence type="ECO:0000256" key="1">
    <source>
        <dbReference type="SAM" id="Phobius"/>
    </source>
</evidence>
<keyword evidence="1" id="KW-0472">Membrane</keyword>
<dbReference type="Proteomes" id="UP001596024">
    <property type="component" value="Unassembled WGS sequence"/>
</dbReference>
<feature type="transmembrane region" description="Helical" evidence="1">
    <location>
        <begin position="348"/>
        <end position="371"/>
    </location>
</feature>
<name>A0ABV9NBN6_9PROT</name>
<evidence type="ECO:0000313" key="3">
    <source>
        <dbReference type="EMBL" id="MFC4725782.1"/>
    </source>
</evidence>
<dbReference type="InterPro" id="IPR002656">
    <property type="entry name" value="Acyl_transf_3_dom"/>
</dbReference>
<protein>
    <submittedName>
        <fullName evidence="3">Acyltransferase</fullName>
        <ecNumber evidence="3">2.3.1.-</ecNumber>
    </submittedName>
</protein>
<feature type="transmembrane region" description="Helical" evidence="1">
    <location>
        <begin position="285"/>
        <end position="303"/>
    </location>
</feature>
<feature type="transmembrane region" description="Helical" evidence="1">
    <location>
        <begin position="245"/>
        <end position="265"/>
    </location>
</feature>
<comment type="caution">
    <text evidence="3">The sequence shown here is derived from an EMBL/GenBank/DDBJ whole genome shotgun (WGS) entry which is preliminary data.</text>
</comment>
<feature type="transmembrane region" description="Helical" evidence="1">
    <location>
        <begin position="18"/>
        <end position="39"/>
    </location>
</feature>
<keyword evidence="1" id="KW-0812">Transmembrane</keyword>
<dbReference type="InterPro" id="IPR050623">
    <property type="entry name" value="Glucan_succinyl_AcylTrfase"/>
</dbReference>
<proteinExistence type="predicted"/>
<accession>A0ABV9NBN6</accession>
<organism evidence="3 4">
    <name type="scientific">Glycocaulis abyssi</name>
    <dbReference type="NCBI Taxonomy" id="1433403"/>
    <lineage>
        <taxon>Bacteria</taxon>
        <taxon>Pseudomonadati</taxon>
        <taxon>Pseudomonadota</taxon>
        <taxon>Alphaproteobacteria</taxon>
        <taxon>Maricaulales</taxon>
        <taxon>Maricaulaceae</taxon>
        <taxon>Glycocaulis</taxon>
    </lineage>
</organism>
<gene>
    <name evidence="3" type="ORF">ACFPB0_10810</name>
</gene>
<feature type="transmembrane region" description="Helical" evidence="1">
    <location>
        <begin position="315"/>
        <end position="336"/>
    </location>
</feature>
<keyword evidence="4" id="KW-1185">Reference proteome</keyword>
<feature type="transmembrane region" description="Helical" evidence="1">
    <location>
        <begin position="184"/>
        <end position="202"/>
    </location>
</feature>
<sequence length="382" mass="43103">MIDTPPSARRPDLDALRVFAFAMLILYHTGMGYVTWDWHVKSAYEGTTLELPMMLMSPWRLPLLFFISGVAMAMLAGKLGTGRFMLERVWRLFVPLVFGMAVIVMPQAYFELRTNSEIEPGILAFWPHYLDFGSGFSITTPTWNHLWYVAYIFVYALILAPFLPHTGKLARLRLERVWSGRLGLAAFLILPVLPLLLIRFTLADSFPTTHNLVWDWATHAYSLTFVIFGALAARSEVFWQVVDRVGRLALALTVAGGALLAFAYLDFDARFADSIEATLWRTLRLAYAWWMIVTLIWLARRLIRSGSAVLTRLNVLIFPVFIVHQTITVSAIYLITAWNIRLGGPGEFLLVAAITLAGSWAVAGAASRIAILRPLMGMKYRI</sequence>
<dbReference type="EMBL" id="JBHSGQ010000005">
    <property type="protein sequence ID" value="MFC4725782.1"/>
    <property type="molecule type" value="Genomic_DNA"/>
</dbReference>
<keyword evidence="3" id="KW-0808">Transferase</keyword>